<dbReference type="GO" id="GO:0016020">
    <property type="term" value="C:membrane"/>
    <property type="evidence" value="ECO:0007669"/>
    <property type="project" value="UniProtKB-SubCell"/>
</dbReference>
<dbReference type="EMBL" id="WUTW01000010">
    <property type="protein sequence ID" value="MXQ68067.1"/>
    <property type="molecule type" value="Genomic_DNA"/>
</dbReference>
<evidence type="ECO:0000313" key="4">
    <source>
        <dbReference type="Proteomes" id="UP000431901"/>
    </source>
</evidence>
<dbReference type="AlphaFoldDB" id="A0A6I4WCX3"/>
<evidence type="ECO:0000313" key="3">
    <source>
        <dbReference type="EMBL" id="MXQ68067.1"/>
    </source>
</evidence>
<reference evidence="3 4" key="1">
    <citation type="submission" date="2019-12" db="EMBL/GenBank/DDBJ databases">
        <title>Nocardia macrotermitis sp. nov. and Nocardia aurantia sp. nov., isolated from the gut of the fungus growing-termite Macrotermes natalensis.</title>
        <authorList>
            <person name="Christine B."/>
            <person name="Rene B."/>
        </authorList>
    </citation>
    <scope>NUCLEOTIDE SEQUENCE [LARGE SCALE GENOMIC DNA]</scope>
    <source>
        <strain evidence="3 4">DSM 102126</strain>
    </source>
</reference>
<sequence length="172" mass="18059">MAGRVGRLPLLFGVLAVLLAAFAFYALQRAGDLRDGAAVKNVALTDNAGTSEVKGEVGALVEKIFSYGYTDPAKTDTAARSALTGKATGQYDALFKSVREQGPTEKLVLTTTVTDSAVTSLRDDHASLLVFATQRGARATDGKNSALPTMLGIDAVRQKGHWKISGINTLTS</sequence>
<dbReference type="Proteomes" id="UP000431901">
    <property type="component" value="Unassembled WGS sequence"/>
</dbReference>
<protein>
    <recommendedName>
        <fullName evidence="5">Mce-associated membrane protein</fullName>
    </recommendedName>
</protein>
<comment type="caution">
    <text evidence="3">The sequence shown here is derived from an EMBL/GenBank/DDBJ whole genome shotgun (WGS) entry which is preliminary data.</text>
</comment>
<name>A0A6I4WCX3_9ACTN</name>
<evidence type="ECO:0000256" key="2">
    <source>
        <dbReference type="ARBA" id="ARBA00023136"/>
    </source>
</evidence>
<accession>A0A6I4WCX3</accession>
<evidence type="ECO:0000256" key="1">
    <source>
        <dbReference type="ARBA" id="ARBA00004370"/>
    </source>
</evidence>
<dbReference type="OrthoDB" id="5192320at2"/>
<comment type="subcellular location">
    <subcellularLocation>
        <location evidence="1">Membrane</location>
    </subcellularLocation>
</comment>
<dbReference type="RefSeq" id="WP_161106255.1">
    <property type="nucleotide sequence ID" value="NZ_JBHLYI010000020.1"/>
</dbReference>
<dbReference type="PANTHER" id="PTHR37042:SF4">
    <property type="entry name" value="OUTER MEMBRANE PROTEIN RV1973"/>
    <property type="match status" value="1"/>
</dbReference>
<proteinExistence type="predicted"/>
<dbReference type="PANTHER" id="PTHR37042">
    <property type="entry name" value="OUTER MEMBRANE PROTEIN RV1973"/>
    <property type="match status" value="1"/>
</dbReference>
<gene>
    <name evidence="3" type="ORF">GQ466_29030</name>
</gene>
<keyword evidence="2" id="KW-0472">Membrane</keyword>
<evidence type="ECO:0008006" key="5">
    <source>
        <dbReference type="Google" id="ProtNLM"/>
    </source>
</evidence>
<keyword evidence="4" id="KW-1185">Reference proteome</keyword>
<organism evidence="3 4">
    <name type="scientific">Actinomadura rayongensis</name>
    <dbReference type="NCBI Taxonomy" id="1429076"/>
    <lineage>
        <taxon>Bacteria</taxon>
        <taxon>Bacillati</taxon>
        <taxon>Actinomycetota</taxon>
        <taxon>Actinomycetes</taxon>
        <taxon>Streptosporangiales</taxon>
        <taxon>Thermomonosporaceae</taxon>
        <taxon>Actinomadura</taxon>
    </lineage>
</organism>